<evidence type="ECO:0000313" key="3">
    <source>
        <dbReference type="Proteomes" id="UP000183080"/>
    </source>
</evidence>
<evidence type="ECO:0000313" key="2">
    <source>
        <dbReference type="EMBL" id="OIR20879.1"/>
    </source>
</evidence>
<accession>A0A1J5TIW1</accession>
<keyword evidence="1" id="KW-0472">Membrane</keyword>
<protein>
    <recommendedName>
        <fullName evidence="4">DUF1499 domain-containing protein</fullName>
    </recommendedName>
</protein>
<keyword evidence="1" id="KW-1133">Transmembrane helix</keyword>
<organism evidence="2 3">
    <name type="scientific">Marine Group III euryarchaeote CG-Epi1</name>
    <dbReference type="NCBI Taxonomy" id="1888995"/>
    <lineage>
        <taxon>Archaea</taxon>
        <taxon>Methanobacteriati</taxon>
        <taxon>Thermoplasmatota</taxon>
        <taxon>Thermoplasmata</taxon>
        <taxon>Candidatus Thermoprofundales</taxon>
    </lineage>
</organism>
<keyword evidence="1" id="KW-0812">Transmembrane</keyword>
<dbReference type="AlphaFoldDB" id="A0A1J5TIW1"/>
<comment type="caution">
    <text evidence="2">The sequence shown here is derived from an EMBL/GenBank/DDBJ whole genome shotgun (WGS) entry which is preliminary data.</text>
</comment>
<feature type="transmembrane region" description="Helical" evidence="1">
    <location>
        <begin position="6"/>
        <end position="31"/>
    </location>
</feature>
<dbReference type="Proteomes" id="UP000183080">
    <property type="component" value="Unassembled WGS sequence"/>
</dbReference>
<evidence type="ECO:0000256" key="1">
    <source>
        <dbReference type="SAM" id="Phobius"/>
    </source>
</evidence>
<gene>
    <name evidence="2" type="ORF">BD935_04175</name>
</gene>
<name>A0A1J5TIW1_9ARCH</name>
<dbReference type="InterPro" id="IPR010865">
    <property type="entry name" value="DUF1499"/>
</dbReference>
<evidence type="ECO:0008006" key="4">
    <source>
        <dbReference type="Google" id="ProtNLM"/>
    </source>
</evidence>
<proteinExistence type="predicted"/>
<dbReference type="STRING" id="1888995.BD935_04175"/>
<reference evidence="2 3" key="1">
    <citation type="submission" date="2016-08" db="EMBL/GenBank/DDBJ databases">
        <title>New Insights into Marine Group III Euryarchaeota, from dark to light.</title>
        <authorList>
            <person name="Haro-Moreno J.M."/>
            <person name="Rodriguez-Valera F."/>
            <person name="Lopez-Garcia P."/>
            <person name="Moreira D."/>
            <person name="Martin-Cuadrado A.B."/>
        </authorList>
    </citation>
    <scope>NUCLEOTIDE SEQUENCE [LARGE SCALE GENOMIC DNA]</scope>
    <source>
        <strain evidence="2">CG-Epi1</strain>
    </source>
</reference>
<dbReference type="EMBL" id="MIZA01000006">
    <property type="protein sequence ID" value="OIR20879.1"/>
    <property type="molecule type" value="Genomic_DNA"/>
</dbReference>
<dbReference type="Pfam" id="PF07386">
    <property type="entry name" value="DUF1499"/>
    <property type="match status" value="1"/>
</dbReference>
<sequence>MIEMDINLIILILLATVIVGYLVMINVIYYLSPTVPRDVFPKKRFGRNNCTRIAENPNRGEGMKPLITLSSIEEVQENAKNIIINMPRTRIVTEKNGFMHFVQITPLFRFYDDIFVKLFTEDGKTNIWLQSQSRLGLHDLMVNEKRIKHIYSKLKELT</sequence>